<dbReference type="OrthoDB" id="295274at2759"/>
<dbReference type="SUPFAM" id="SSF57959">
    <property type="entry name" value="Leucine zipper domain"/>
    <property type="match status" value="1"/>
</dbReference>
<evidence type="ECO:0000313" key="3">
    <source>
        <dbReference type="EMBL" id="KAH7243823.1"/>
    </source>
</evidence>
<gene>
    <name evidence="3" type="ORF">B0J15DRAFT_501185</name>
</gene>
<dbReference type="InterPro" id="IPR004827">
    <property type="entry name" value="bZIP"/>
</dbReference>
<evidence type="ECO:0000259" key="2">
    <source>
        <dbReference type="PROSITE" id="PS00036"/>
    </source>
</evidence>
<evidence type="ECO:0000313" key="4">
    <source>
        <dbReference type="Proteomes" id="UP000736672"/>
    </source>
</evidence>
<dbReference type="GO" id="GO:0003700">
    <property type="term" value="F:DNA-binding transcription factor activity"/>
    <property type="evidence" value="ECO:0007669"/>
    <property type="project" value="InterPro"/>
</dbReference>
<dbReference type="Proteomes" id="UP000736672">
    <property type="component" value="Unassembled WGS sequence"/>
</dbReference>
<dbReference type="AlphaFoldDB" id="A0A9P9K0N7"/>
<dbReference type="InterPro" id="IPR046347">
    <property type="entry name" value="bZIP_sf"/>
</dbReference>
<proteinExistence type="predicted"/>
<sequence>MSSNQLVPFSTSKSKNSTLNGVYTQTRPLLDGFFYHYNINSTDHWHVISHETDYINSWNGLNPIIPDTPLTPLGNRDVNPQAKNKTNHSTFRRTRNASGNGAHPTQHSNNHIKRIQERNRIASNKLRIKQREKQLKLKSSQQDLEHIHRDLSTYVADLTFEVYKLKMQILQHSGCNYTLIQNYLVHESSRYIQACEEKSQREASY</sequence>
<dbReference type="PROSITE" id="PS00036">
    <property type="entry name" value="BZIP_BASIC"/>
    <property type="match status" value="1"/>
</dbReference>
<accession>A0A9P9K0N7</accession>
<dbReference type="Gene3D" id="1.20.5.170">
    <property type="match status" value="1"/>
</dbReference>
<dbReference type="EMBL" id="JAGTJS010000018">
    <property type="protein sequence ID" value="KAH7243823.1"/>
    <property type="molecule type" value="Genomic_DNA"/>
</dbReference>
<organism evidence="3 4">
    <name type="scientific">Fusarium solani</name>
    <name type="common">Filamentous fungus</name>
    <dbReference type="NCBI Taxonomy" id="169388"/>
    <lineage>
        <taxon>Eukaryota</taxon>
        <taxon>Fungi</taxon>
        <taxon>Dikarya</taxon>
        <taxon>Ascomycota</taxon>
        <taxon>Pezizomycotina</taxon>
        <taxon>Sordariomycetes</taxon>
        <taxon>Hypocreomycetidae</taxon>
        <taxon>Hypocreales</taxon>
        <taxon>Nectriaceae</taxon>
        <taxon>Fusarium</taxon>
        <taxon>Fusarium solani species complex</taxon>
    </lineage>
</organism>
<feature type="domain" description="BZIP" evidence="2">
    <location>
        <begin position="114"/>
        <end position="129"/>
    </location>
</feature>
<keyword evidence="4" id="KW-1185">Reference proteome</keyword>
<feature type="compositionally biased region" description="Polar residues" evidence="1">
    <location>
        <begin position="96"/>
        <end position="109"/>
    </location>
</feature>
<name>A0A9P9K0N7_FUSSL</name>
<reference evidence="3" key="1">
    <citation type="journal article" date="2021" name="Nat. Commun.">
        <title>Genetic determinants of endophytism in the Arabidopsis root mycobiome.</title>
        <authorList>
            <person name="Mesny F."/>
            <person name="Miyauchi S."/>
            <person name="Thiergart T."/>
            <person name="Pickel B."/>
            <person name="Atanasova L."/>
            <person name="Karlsson M."/>
            <person name="Huettel B."/>
            <person name="Barry K.W."/>
            <person name="Haridas S."/>
            <person name="Chen C."/>
            <person name="Bauer D."/>
            <person name="Andreopoulos W."/>
            <person name="Pangilinan J."/>
            <person name="LaButti K."/>
            <person name="Riley R."/>
            <person name="Lipzen A."/>
            <person name="Clum A."/>
            <person name="Drula E."/>
            <person name="Henrissat B."/>
            <person name="Kohler A."/>
            <person name="Grigoriev I.V."/>
            <person name="Martin F.M."/>
            <person name="Hacquard S."/>
        </authorList>
    </citation>
    <scope>NUCLEOTIDE SEQUENCE</scope>
    <source>
        <strain evidence="3">FSSC 5 MPI-SDFR-AT-0091</strain>
    </source>
</reference>
<protein>
    <recommendedName>
        <fullName evidence="2">BZIP domain-containing protein</fullName>
    </recommendedName>
</protein>
<feature type="region of interest" description="Disordered" evidence="1">
    <location>
        <begin position="72"/>
        <end position="122"/>
    </location>
</feature>
<evidence type="ECO:0000256" key="1">
    <source>
        <dbReference type="SAM" id="MobiDB-lite"/>
    </source>
</evidence>
<comment type="caution">
    <text evidence="3">The sequence shown here is derived from an EMBL/GenBank/DDBJ whole genome shotgun (WGS) entry which is preliminary data.</text>
</comment>